<sequence length="200" mass="21850">MTVGSSDAAFQLFGACVHSLRFAFGAPLGYPYARPLADEGGTPESLFRRIQVASPPPTRDGEPWPTGMTLAKQPFDPETGAGKLADVSCADGIPSLDAPDPGTVVLDEWFRVPRQEGQFDFPGDDQGRYMLSINYWSPIPDGAASATKTVAYYNDDLTMKWSRPVTVGQWVAISFDAFFPLERDSADLILQIQECDGRHN</sequence>
<dbReference type="EMBL" id="JAMYJR010000033">
    <property type="protein sequence ID" value="MCO8274953.1"/>
    <property type="molecule type" value="Genomic_DNA"/>
</dbReference>
<organism evidence="1 2">
    <name type="scientific">Paractinoplanes aksuensis</name>
    <dbReference type="NCBI Taxonomy" id="2939490"/>
    <lineage>
        <taxon>Bacteria</taxon>
        <taxon>Bacillati</taxon>
        <taxon>Actinomycetota</taxon>
        <taxon>Actinomycetes</taxon>
        <taxon>Micromonosporales</taxon>
        <taxon>Micromonosporaceae</taxon>
        <taxon>Paractinoplanes</taxon>
    </lineage>
</organism>
<dbReference type="Proteomes" id="UP001523369">
    <property type="component" value="Unassembled WGS sequence"/>
</dbReference>
<dbReference type="RefSeq" id="WP_253241019.1">
    <property type="nucleotide sequence ID" value="NZ_JAMYJR010000033.1"/>
</dbReference>
<reference evidence="1 2" key="1">
    <citation type="submission" date="2022-06" db="EMBL/GenBank/DDBJ databases">
        <title>New Species of the Genus Actinoplanes, ActinopZanes ferrugineus.</title>
        <authorList>
            <person name="Ding P."/>
        </authorList>
    </citation>
    <scope>NUCLEOTIDE SEQUENCE [LARGE SCALE GENOMIC DNA]</scope>
    <source>
        <strain evidence="1 2">TRM88003</strain>
    </source>
</reference>
<gene>
    <name evidence="1" type="ORF">M1L60_30665</name>
</gene>
<proteinExistence type="predicted"/>
<evidence type="ECO:0000313" key="2">
    <source>
        <dbReference type="Proteomes" id="UP001523369"/>
    </source>
</evidence>
<evidence type="ECO:0000313" key="1">
    <source>
        <dbReference type="EMBL" id="MCO8274953.1"/>
    </source>
</evidence>
<keyword evidence="2" id="KW-1185">Reference proteome</keyword>
<name>A0ABT1DVS3_9ACTN</name>
<protein>
    <submittedName>
        <fullName evidence="1">Uncharacterized protein</fullName>
    </submittedName>
</protein>
<comment type="caution">
    <text evidence="1">The sequence shown here is derived from an EMBL/GenBank/DDBJ whole genome shotgun (WGS) entry which is preliminary data.</text>
</comment>
<accession>A0ABT1DVS3</accession>